<feature type="transmembrane region" description="Helical" evidence="1">
    <location>
        <begin position="287"/>
        <end position="307"/>
    </location>
</feature>
<dbReference type="RefSeq" id="WP_263072226.1">
    <property type="nucleotide sequence ID" value="NZ_JAOUSF010000002.1"/>
</dbReference>
<keyword evidence="1" id="KW-0812">Transmembrane</keyword>
<protein>
    <submittedName>
        <fullName evidence="2">PrsW family glutamic-type intramembrane protease</fullName>
        <ecNumber evidence="2">3.4.-.-</ecNumber>
    </submittedName>
</protein>
<feature type="transmembrane region" description="Helical" evidence="1">
    <location>
        <begin position="184"/>
        <end position="207"/>
    </location>
</feature>
<dbReference type="InterPro" id="IPR026898">
    <property type="entry name" value="PrsW"/>
</dbReference>
<feature type="transmembrane region" description="Helical" evidence="1">
    <location>
        <begin position="123"/>
        <end position="145"/>
    </location>
</feature>
<feature type="transmembrane region" description="Helical" evidence="1">
    <location>
        <begin position="151"/>
        <end position="172"/>
    </location>
</feature>
<name>A0AAE3IVU8_9BACI</name>
<feature type="transmembrane region" description="Helical" evidence="1">
    <location>
        <begin position="323"/>
        <end position="340"/>
    </location>
</feature>
<feature type="transmembrane region" description="Helical" evidence="1">
    <location>
        <begin position="242"/>
        <end position="267"/>
    </location>
</feature>
<dbReference type="EC" id="3.4.-.-" evidence="2"/>
<keyword evidence="2" id="KW-0378">Hydrolase</keyword>
<dbReference type="Pfam" id="PF13367">
    <property type="entry name" value="PrsW-protease"/>
    <property type="match status" value="1"/>
</dbReference>
<accession>A0AAE3IVU8</accession>
<evidence type="ECO:0000313" key="2">
    <source>
        <dbReference type="EMBL" id="MCU9613020.1"/>
    </source>
</evidence>
<dbReference type="Proteomes" id="UP001209318">
    <property type="component" value="Unassembled WGS sequence"/>
</dbReference>
<dbReference type="PANTHER" id="PTHR36844">
    <property type="entry name" value="PROTEASE PRSW"/>
    <property type="match status" value="1"/>
</dbReference>
<dbReference type="EMBL" id="JAOUSF010000002">
    <property type="protein sequence ID" value="MCU9613020.1"/>
    <property type="molecule type" value="Genomic_DNA"/>
</dbReference>
<comment type="caution">
    <text evidence="2">The sequence shown here is derived from an EMBL/GenBank/DDBJ whole genome shotgun (WGS) entry which is preliminary data.</text>
</comment>
<sequence length="378" mass="42389">MYCYHCGSQVKEQSKFCARCGTKLYLLEDSHVSHQEEASGREEVSVAVEDFTQQIKGTFYHTTEKISAMVGEKGKLDINLRAVFSSVLKKHTKDEAETLFISGTSLTTPQENEISTSWPKPWLFSRVFFIFALTYVLLYICSYAFQNVYAVPGIIVIGSFAAPFSLLIFFWEMNAPRNISIYEIAKMFFVGGASALVITLLLFSIVPVDELDFTGAIIVGFVEEIGKLVIIAYFIKHLNVKFILNGLLIGAAIGSGFAAFESAGYAFDLGNIYGDDAMLATIFNRAWLSMGTHVVWSAIAGAALVFVKGEQPLMGNHFTDRKFLKLFIIPIILHSIWDMPLYSLQIFNFLFIILIITAWIFIFVLINAGLKQISRWLE</sequence>
<keyword evidence="1" id="KW-1133">Transmembrane helix</keyword>
<dbReference type="GO" id="GO:0008233">
    <property type="term" value="F:peptidase activity"/>
    <property type="evidence" value="ECO:0007669"/>
    <property type="project" value="UniProtKB-KW"/>
</dbReference>
<proteinExistence type="predicted"/>
<keyword evidence="2" id="KW-0645">Protease</keyword>
<organism evidence="2 3">
    <name type="scientific">Perspicuibacillus lycopersici</name>
    <dbReference type="NCBI Taxonomy" id="1325689"/>
    <lineage>
        <taxon>Bacteria</taxon>
        <taxon>Bacillati</taxon>
        <taxon>Bacillota</taxon>
        <taxon>Bacilli</taxon>
        <taxon>Bacillales</taxon>
        <taxon>Bacillaceae</taxon>
        <taxon>Perspicuibacillus</taxon>
    </lineage>
</organism>
<evidence type="ECO:0000313" key="3">
    <source>
        <dbReference type="Proteomes" id="UP001209318"/>
    </source>
</evidence>
<keyword evidence="3" id="KW-1185">Reference proteome</keyword>
<dbReference type="AlphaFoldDB" id="A0AAE3IVU8"/>
<gene>
    <name evidence="2" type="ORF">OEV98_05580</name>
</gene>
<dbReference type="GO" id="GO:0006508">
    <property type="term" value="P:proteolysis"/>
    <property type="evidence" value="ECO:0007669"/>
    <property type="project" value="UniProtKB-KW"/>
</dbReference>
<reference evidence="2" key="1">
    <citation type="submission" date="2022-10" db="EMBL/GenBank/DDBJ databases">
        <title>Description of Fervidibacillus gen. nov. in the family Fervidibacillaceae fam. nov. with two species, Fervidibacillus albus sp. nov., and Fervidibacillus halotolerans sp. nov., isolated from tidal flat sediments.</title>
        <authorList>
            <person name="Kwon K.K."/>
            <person name="Yang S.-H."/>
        </authorList>
    </citation>
    <scope>NUCLEOTIDE SEQUENCE</scope>
    <source>
        <strain evidence="2">JCM 19140</strain>
    </source>
</reference>
<feature type="transmembrane region" description="Helical" evidence="1">
    <location>
        <begin position="346"/>
        <end position="370"/>
    </location>
</feature>
<dbReference type="PANTHER" id="PTHR36844:SF1">
    <property type="entry name" value="PROTEASE PRSW"/>
    <property type="match status" value="1"/>
</dbReference>
<keyword evidence="1" id="KW-0472">Membrane</keyword>
<evidence type="ECO:0000256" key="1">
    <source>
        <dbReference type="SAM" id="Phobius"/>
    </source>
</evidence>
<feature type="transmembrane region" description="Helical" evidence="1">
    <location>
        <begin position="213"/>
        <end position="235"/>
    </location>
</feature>